<dbReference type="AlphaFoldDB" id="A0ABD2QGL5"/>
<gene>
    <name evidence="1" type="primary">CLEC16A</name>
    <name evidence="1" type="ORF">Ciccas_002653</name>
</gene>
<evidence type="ECO:0000313" key="2">
    <source>
        <dbReference type="Proteomes" id="UP001626550"/>
    </source>
</evidence>
<protein>
    <submittedName>
        <fullName evidence="1">Protein CL16A</fullName>
    </submittedName>
</protein>
<reference evidence="1 2" key="1">
    <citation type="submission" date="2024-11" db="EMBL/GenBank/DDBJ databases">
        <title>Adaptive evolution of stress response genes in parasites aligns with host niche diversity.</title>
        <authorList>
            <person name="Hahn C."/>
            <person name="Resl P."/>
        </authorList>
    </citation>
    <scope>NUCLEOTIDE SEQUENCE [LARGE SCALE GENOMIC DNA]</scope>
    <source>
        <strain evidence="1">EGGRZ-B1_66</strain>
        <tissue evidence="1">Body</tissue>
    </source>
</reference>
<name>A0ABD2QGL5_9PLAT</name>
<proteinExistence type="predicted"/>
<dbReference type="Proteomes" id="UP001626550">
    <property type="component" value="Unassembled WGS sequence"/>
</dbReference>
<feature type="non-terminal residue" evidence="1">
    <location>
        <position position="1"/>
    </location>
</feature>
<dbReference type="EMBL" id="JBJKFK010000215">
    <property type="protein sequence ID" value="KAL3318677.1"/>
    <property type="molecule type" value="Genomic_DNA"/>
</dbReference>
<comment type="caution">
    <text evidence="1">The sequence shown here is derived from an EMBL/GenBank/DDBJ whole genome shotgun (WGS) entry which is preliminary data.</text>
</comment>
<accession>A0ABD2QGL5</accession>
<keyword evidence="2" id="KW-1185">Reference proteome</keyword>
<evidence type="ECO:0000313" key="1">
    <source>
        <dbReference type="EMBL" id="KAL3318677.1"/>
    </source>
</evidence>
<organism evidence="1 2">
    <name type="scientific">Cichlidogyrus casuarinus</name>
    <dbReference type="NCBI Taxonomy" id="1844966"/>
    <lineage>
        <taxon>Eukaryota</taxon>
        <taxon>Metazoa</taxon>
        <taxon>Spiralia</taxon>
        <taxon>Lophotrochozoa</taxon>
        <taxon>Platyhelminthes</taxon>
        <taxon>Monogenea</taxon>
        <taxon>Monopisthocotylea</taxon>
        <taxon>Dactylogyridea</taxon>
        <taxon>Ancyrocephalidae</taxon>
        <taxon>Cichlidogyrus</taxon>
    </lineage>
</organism>
<sequence>ILILLTETKIRTITMLLAMYLLSMLIGPPRRSRLNTEELQQGTKKTSIGDAVRSAFLRLSDQNVAKLTSAMEEATLGARGYFRDDSQFLELFEDELNQLHSREISVDRLLRDVRLLIPPAASVNLPGTCVDKNVLPDAKLDPIHSLDDLRTYMHGHIYRLPQSEMEHSRRAVAVFLAVYTFVESRFQPFIWPPIANGSPHPIKFTLAPIRNLRGFSSNPSMDLLNHYKVNDTLDLSECSIYFYHVPFVEDNREVNNCTISYAKG</sequence>